<protein>
    <recommendedName>
        <fullName evidence="5">HTH araC/xylS-type domain-containing protein</fullName>
    </recommendedName>
</protein>
<accession>A0A329MDG7</accession>
<keyword evidence="1" id="KW-0805">Transcription regulation</keyword>
<reference evidence="6 7" key="1">
    <citation type="journal article" date="2009" name="Int. J. Syst. Evol. Microbiol.">
        <title>Paenibacillus contaminans sp. nov., isolated from a contaminated laboratory plate.</title>
        <authorList>
            <person name="Chou J.H."/>
            <person name="Lee J.H."/>
            <person name="Lin M.C."/>
            <person name="Chang P.S."/>
            <person name="Arun A.B."/>
            <person name="Young C.C."/>
            <person name="Chen W.M."/>
        </authorList>
    </citation>
    <scope>NUCLEOTIDE SEQUENCE [LARGE SCALE GENOMIC DNA]</scope>
    <source>
        <strain evidence="6 7">CKOBP-6</strain>
    </source>
</reference>
<feature type="domain" description="HTH araC/xylS-type" evidence="5">
    <location>
        <begin position="738"/>
        <end position="836"/>
    </location>
</feature>
<name>A0A329MDG7_9BACL</name>
<evidence type="ECO:0000256" key="3">
    <source>
        <dbReference type="ARBA" id="ARBA00023163"/>
    </source>
</evidence>
<feature type="transmembrane region" description="Helical" evidence="4">
    <location>
        <begin position="390"/>
        <end position="410"/>
    </location>
</feature>
<dbReference type="InterPro" id="IPR018062">
    <property type="entry name" value="HTH_AraC-typ_CS"/>
</dbReference>
<dbReference type="PROSITE" id="PS00041">
    <property type="entry name" value="HTH_ARAC_FAMILY_1"/>
    <property type="match status" value="1"/>
</dbReference>
<dbReference type="PANTHER" id="PTHR43280:SF28">
    <property type="entry name" value="HTH-TYPE TRANSCRIPTIONAL ACTIVATOR RHAS"/>
    <property type="match status" value="1"/>
</dbReference>
<dbReference type="Gene3D" id="1.10.10.60">
    <property type="entry name" value="Homeodomain-like"/>
    <property type="match status" value="2"/>
</dbReference>
<keyword evidence="7" id="KW-1185">Reference proteome</keyword>
<proteinExistence type="predicted"/>
<evidence type="ECO:0000256" key="4">
    <source>
        <dbReference type="SAM" id="Phobius"/>
    </source>
</evidence>
<evidence type="ECO:0000256" key="2">
    <source>
        <dbReference type="ARBA" id="ARBA00023125"/>
    </source>
</evidence>
<dbReference type="SMART" id="SM00342">
    <property type="entry name" value="HTH_ARAC"/>
    <property type="match status" value="1"/>
</dbReference>
<keyword evidence="4" id="KW-0472">Membrane</keyword>
<comment type="caution">
    <text evidence="6">The sequence shown here is derived from an EMBL/GenBank/DDBJ whole genome shotgun (WGS) entry which is preliminary data.</text>
</comment>
<dbReference type="Gene3D" id="3.30.450.20">
    <property type="entry name" value="PAS domain"/>
    <property type="match status" value="1"/>
</dbReference>
<dbReference type="AlphaFoldDB" id="A0A329MDG7"/>
<dbReference type="Pfam" id="PF12833">
    <property type="entry name" value="HTH_18"/>
    <property type="match status" value="1"/>
</dbReference>
<organism evidence="6 7">
    <name type="scientific">Paenibacillus contaminans</name>
    <dbReference type="NCBI Taxonomy" id="450362"/>
    <lineage>
        <taxon>Bacteria</taxon>
        <taxon>Bacillati</taxon>
        <taxon>Bacillota</taxon>
        <taxon>Bacilli</taxon>
        <taxon>Bacillales</taxon>
        <taxon>Paenibacillaceae</taxon>
        <taxon>Paenibacillus</taxon>
    </lineage>
</organism>
<feature type="transmembrane region" description="Helical" evidence="4">
    <location>
        <begin position="96"/>
        <end position="118"/>
    </location>
</feature>
<keyword evidence="4" id="KW-1133">Transmembrane helix</keyword>
<dbReference type="PANTHER" id="PTHR43280">
    <property type="entry name" value="ARAC-FAMILY TRANSCRIPTIONAL REGULATOR"/>
    <property type="match status" value="1"/>
</dbReference>
<dbReference type="GO" id="GO:0043565">
    <property type="term" value="F:sequence-specific DNA binding"/>
    <property type="evidence" value="ECO:0007669"/>
    <property type="project" value="InterPro"/>
</dbReference>
<evidence type="ECO:0000313" key="6">
    <source>
        <dbReference type="EMBL" id="RAV17870.1"/>
    </source>
</evidence>
<dbReference type="Proteomes" id="UP000250369">
    <property type="component" value="Unassembled WGS sequence"/>
</dbReference>
<dbReference type="PROSITE" id="PS01124">
    <property type="entry name" value="HTH_ARAC_FAMILY_2"/>
    <property type="match status" value="1"/>
</dbReference>
<evidence type="ECO:0000256" key="1">
    <source>
        <dbReference type="ARBA" id="ARBA00023015"/>
    </source>
</evidence>
<dbReference type="InterPro" id="IPR018060">
    <property type="entry name" value="HTH_AraC"/>
</dbReference>
<dbReference type="GO" id="GO:0003700">
    <property type="term" value="F:DNA-binding transcription factor activity"/>
    <property type="evidence" value="ECO:0007669"/>
    <property type="project" value="InterPro"/>
</dbReference>
<gene>
    <name evidence="6" type="ORF">DQG23_26025</name>
</gene>
<dbReference type="EMBL" id="QMFB01000017">
    <property type="protein sequence ID" value="RAV17870.1"/>
    <property type="molecule type" value="Genomic_DNA"/>
</dbReference>
<evidence type="ECO:0000259" key="5">
    <source>
        <dbReference type="PROSITE" id="PS01124"/>
    </source>
</evidence>
<keyword evidence="3" id="KW-0804">Transcription</keyword>
<dbReference type="SUPFAM" id="SSF46689">
    <property type="entry name" value="Homeodomain-like"/>
    <property type="match status" value="2"/>
</dbReference>
<evidence type="ECO:0000313" key="7">
    <source>
        <dbReference type="Proteomes" id="UP000250369"/>
    </source>
</evidence>
<keyword evidence="2" id="KW-0238">DNA-binding</keyword>
<sequence>MMHIRAADRDIQFFRGRSPFYMSPLARCSYFLRHRFCVMITPEALECLQNIREPRRAVPVSFFSPTRLYLRMKGDIFLLKLPSLPGIKSSVFTKFLMSYVIVFTVPFMILGVIIYALTFDIVKTQTEKTYLNAVHDAAKNVDAKMESLHVLSAHISELQWVQKIMYMRGNTVDYNAINPFAFNYYMNDLITLKGINGFVTDMAIFFREKDLVLSSQGKHSLSSFFDDAFYYDGLTADYWSVLLAERNFAAMKYPAQVLTYKQPRKLLAYMQSLPMVDKDFKATFLAFIDENTLKDSLNISTISDSGSLYVIDRDGRYVTGINADDEMKKLLTVQNAKQPSLLEGSIANLKSPNGDDHIAIRSDSTVNDWSFIATIPLSTAMAKVNRIKTLTLWITVLSVVTGLIVSYILALRNYTPLANIVKDISPRMLNMPGASKRPNEFNFLQKALHSMLDYEDRTKEDIEIYKPLVRNSLFIQLLEGKPAPSSSKLLEIMEITYNNSFFTCASVVLDSDRAIPEDVQNDVIAQLSKRKNAVYFVDIGGKHKVIVINSAYKEQIEPSIEEIVCAFKNAGITYKAIGVGKTCKGLDELCSSYREANAALDYRFIRGNSSVIFYEEIEDAFTLPAYYYRTEKEDHLVNFIRFGNYDEAIKLFHEIVDNHITNAALPPAVARNLFYNMAACALKALEDLNIDIQQAFHMDEFLHMETYSEMTGYIEELFRHVCEIIIRKKESKNTVLRDEVLSYIHEHLTDRNLTLTSLADQFGSSLSYLSRFIKNQTGTNFVDYLNKRRIELSKTLLARELTIREVALQVGFDNDLTFRRLFKKYEGINPGEFKSIAGGEKK</sequence>
<dbReference type="InterPro" id="IPR009057">
    <property type="entry name" value="Homeodomain-like_sf"/>
</dbReference>
<keyword evidence="4" id="KW-0812">Transmembrane</keyword>